<dbReference type="RefSeq" id="WP_344813679.1">
    <property type="nucleotide sequence ID" value="NZ_BAAAYX010000014.1"/>
</dbReference>
<dbReference type="EMBL" id="BAAAYX010000014">
    <property type="protein sequence ID" value="GAA3712570.1"/>
    <property type="molecule type" value="Genomic_DNA"/>
</dbReference>
<name>A0ABP7E094_9ACTN</name>
<reference evidence="4" key="1">
    <citation type="journal article" date="2019" name="Int. J. Syst. Evol. Microbiol.">
        <title>The Global Catalogue of Microorganisms (GCM) 10K type strain sequencing project: providing services to taxonomists for standard genome sequencing and annotation.</title>
        <authorList>
            <consortium name="The Broad Institute Genomics Platform"/>
            <consortium name="The Broad Institute Genome Sequencing Center for Infectious Disease"/>
            <person name="Wu L."/>
            <person name="Ma J."/>
        </authorList>
    </citation>
    <scope>NUCLEOTIDE SEQUENCE [LARGE SCALE GENOMIC DNA]</scope>
    <source>
        <strain evidence="4">JCM 16548</strain>
    </source>
</reference>
<dbReference type="Proteomes" id="UP001500051">
    <property type="component" value="Unassembled WGS sequence"/>
</dbReference>
<evidence type="ECO:0000313" key="3">
    <source>
        <dbReference type="EMBL" id="GAA3712570.1"/>
    </source>
</evidence>
<evidence type="ECO:0000256" key="1">
    <source>
        <dbReference type="SAM" id="MobiDB-lite"/>
    </source>
</evidence>
<protein>
    <submittedName>
        <fullName evidence="3">Uncharacterized protein</fullName>
    </submittedName>
</protein>
<keyword evidence="2" id="KW-1133">Transmembrane helix</keyword>
<proteinExistence type="predicted"/>
<feature type="region of interest" description="Disordered" evidence="1">
    <location>
        <begin position="37"/>
        <end position="67"/>
    </location>
</feature>
<keyword evidence="2" id="KW-0812">Transmembrane</keyword>
<sequence length="252" mass="27231">MSTQRRPAVTDVVVVALAVSVVVAAWFVLTPRVDRAGQPYPSDLPPAGAPRTPPADTPTPWPGFPVRPAGQIPAAGLTVQGRGNSEVRYARFPGNPTRVQFSCPTCTTPTWLVDLARPHPLGGGPLTTPKRYDDVVDYIDPGPRNRLLVKVRTGAAWTLVLTPFDALPVQTATVDRRDTTFVRVSTSGPVTLRCPPTSFVKTFARPPGATEYDVGRVIRENTEDTVTIDPPHGTDPWVLLITCAGPWTLTLR</sequence>
<evidence type="ECO:0000313" key="4">
    <source>
        <dbReference type="Proteomes" id="UP001500051"/>
    </source>
</evidence>
<gene>
    <name evidence="3" type="ORF">GCM10022204_34360</name>
</gene>
<keyword evidence="2" id="KW-0472">Membrane</keyword>
<accession>A0ABP7E094</accession>
<feature type="transmembrane region" description="Helical" evidence="2">
    <location>
        <begin position="12"/>
        <end position="29"/>
    </location>
</feature>
<keyword evidence="4" id="KW-1185">Reference proteome</keyword>
<evidence type="ECO:0000256" key="2">
    <source>
        <dbReference type="SAM" id="Phobius"/>
    </source>
</evidence>
<comment type="caution">
    <text evidence="3">The sequence shown here is derived from an EMBL/GenBank/DDBJ whole genome shotgun (WGS) entry which is preliminary data.</text>
</comment>
<feature type="compositionally biased region" description="Pro residues" evidence="1">
    <location>
        <begin position="42"/>
        <end position="65"/>
    </location>
</feature>
<organism evidence="3 4">
    <name type="scientific">Microlunatus aurantiacus</name>
    <dbReference type="NCBI Taxonomy" id="446786"/>
    <lineage>
        <taxon>Bacteria</taxon>
        <taxon>Bacillati</taxon>
        <taxon>Actinomycetota</taxon>
        <taxon>Actinomycetes</taxon>
        <taxon>Propionibacteriales</taxon>
        <taxon>Propionibacteriaceae</taxon>
        <taxon>Microlunatus</taxon>
    </lineage>
</organism>